<dbReference type="InterPro" id="IPR036663">
    <property type="entry name" value="Fumarylacetoacetase_C_sf"/>
</dbReference>
<dbReference type="InterPro" id="IPR011234">
    <property type="entry name" value="Fumarylacetoacetase-like_C"/>
</dbReference>
<reference evidence="4" key="1">
    <citation type="submission" date="2020-09" db="EMBL/GenBank/DDBJ databases">
        <title>A novel bacterium of genus Paenibacillus, isolated from South China Sea.</title>
        <authorList>
            <person name="Huang H."/>
            <person name="Mo K."/>
            <person name="Hu Y."/>
        </authorList>
    </citation>
    <scope>NUCLEOTIDE SEQUENCE</scope>
    <source>
        <strain evidence="4">IB182496</strain>
    </source>
</reference>
<dbReference type="EMBL" id="JACXIZ010000008">
    <property type="protein sequence ID" value="MBD2844148.1"/>
    <property type="molecule type" value="Genomic_DNA"/>
</dbReference>
<evidence type="ECO:0000259" key="3">
    <source>
        <dbReference type="Pfam" id="PF10370"/>
    </source>
</evidence>
<evidence type="ECO:0000313" key="5">
    <source>
        <dbReference type="Proteomes" id="UP000621560"/>
    </source>
</evidence>
<dbReference type="Pfam" id="PF01557">
    <property type="entry name" value="FAA_hydrolase"/>
    <property type="match status" value="1"/>
</dbReference>
<dbReference type="PANTHER" id="PTHR11820">
    <property type="entry name" value="ACYLPYRUVASE"/>
    <property type="match status" value="1"/>
</dbReference>
<sequence length="262" mass="28781">MRFARFVSGFDSTIYTGIGEEGRWRVIEGSVLTGEWRRTEISFVEADVRFLAPLIPNEIIGIGANYAKDATQRATAPELPILFMKPTTTVIGTEDVIRLPPGEESIKFESELAVIIGHTARNIEERRAQDYIFGYTIANDVTAPSYFHPNGHWMIGKCWDTFCPLGPIIETELDPEATVVEAYVNGVRRQRGETRLMLTSVSRMVAYVSAFMTLKPGDVLLTGTPGGAGPVSDGDVVECRIAGIGRLRNRVAKASAAEEGLR</sequence>
<dbReference type="Proteomes" id="UP000621560">
    <property type="component" value="Unassembled WGS sequence"/>
</dbReference>
<dbReference type="AlphaFoldDB" id="A0A927BRI6"/>
<protein>
    <submittedName>
        <fullName evidence="4">Fumarylacetoacetate hydrolase family protein</fullName>
    </submittedName>
</protein>
<feature type="domain" description="Rv2993c-like N-terminal" evidence="3">
    <location>
        <begin position="1"/>
        <end position="53"/>
    </location>
</feature>
<comment type="caution">
    <text evidence="4">The sequence shown here is derived from an EMBL/GenBank/DDBJ whole genome shotgun (WGS) entry which is preliminary data.</text>
</comment>
<dbReference type="RefSeq" id="WP_190914574.1">
    <property type="nucleotide sequence ID" value="NZ_JACXIZ010000008.1"/>
</dbReference>
<dbReference type="Gene3D" id="3.90.850.10">
    <property type="entry name" value="Fumarylacetoacetase-like, C-terminal domain"/>
    <property type="match status" value="1"/>
</dbReference>
<dbReference type="GO" id="GO:0046872">
    <property type="term" value="F:metal ion binding"/>
    <property type="evidence" value="ECO:0007669"/>
    <property type="project" value="UniProtKB-KW"/>
</dbReference>
<dbReference type="GO" id="GO:0016787">
    <property type="term" value="F:hydrolase activity"/>
    <property type="evidence" value="ECO:0007669"/>
    <property type="project" value="UniProtKB-KW"/>
</dbReference>
<proteinExistence type="predicted"/>
<organism evidence="4 5">
    <name type="scientific">Paenibacillus sabuli</name>
    <dbReference type="NCBI Taxonomy" id="2772509"/>
    <lineage>
        <taxon>Bacteria</taxon>
        <taxon>Bacillati</taxon>
        <taxon>Bacillota</taxon>
        <taxon>Bacilli</taxon>
        <taxon>Bacillales</taxon>
        <taxon>Paenibacillaceae</taxon>
        <taxon>Paenibacillus</taxon>
    </lineage>
</organism>
<dbReference type="SUPFAM" id="SSF56529">
    <property type="entry name" value="FAH"/>
    <property type="match status" value="1"/>
</dbReference>
<keyword evidence="1" id="KW-0479">Metal-binding</keyword>
<dbReference type="Pfam" id="PF10370">
    <property type="entry name" value="Rv2993c-like_N"/>
    <property type="match status" value="1"/>
</dbReference>
<name>A0A927BRI6_9BACL</name>
<evidence type="ECO:0000256" key="1">
    <source>
        <dbReference type="ARBA" id="ARBA00022723"/>
    </source>
</evidence>
<gene>
    <name evidence="4" type="ORF">IDH44_03025</name>
</gene>
<feature type="domain" description="Fumarylacetoacetase-like C-terminal" evidence="2">
    <location>
        <begin position="59"/>
        <end position="251"/>
    </location>
</feature>
<keyword evidence="4" id="KW-0378">Hydrolase</keyword>
<accession>A0A927BRI6</accession>
<evidence type="ECO:0000259" key="2">
    <source>
        <dbReference type="Pfam" id="PF01557"/>
    </source>
</evidence>
<dbReference type="InterPro" id="IPR018833">
    <property type="entry name" value="Rv2993c-like_N"/>
</dbReference>
<keyword evidence="5" id="KW-1185">Reference proteome</keyword>
<evidence type="ECO:0000313" key="4">
    <source>
        <dbReference type="EMBL" id="MBD2844148.1"/>
    </source>
</evidence>